<evidence type="ECO:0000313" key="3">
    <source>
        <dbReference type="Proteomes" id="UP000245910"/>
    </source>
</evidence>
<protein>
    <recommendedName>
        <fullName evidence="1">2EXR domain-containing protein</fullName>
    </recommendedName>
</protein>
<reference evidence="3" key="1">
    <citation type="submission" date="2014-10" db="EMBL/GenBank/DDBJ databases">
        <authorList>
            <person name="King R."/>
        </authorList>
    </citation>
    <scope>NUCLEOTIDE SEQUENCE [LARGE SCALE GENOMIC DNA]</scope>
    <source>
        <strain evidence="3">A3/5</strain>
    </source>
</reference>
<dbReference type="Pfam" id="PF20150">
    <property type="entry name" value="2EXR"/>
    <property type="match status" value="1"/>
</dbReference>
<accession>A0A2L2SVL6</accession>
<evidence type="ECO:0000313" key="2">
    <source>
        <dbReference type="EMBL" id="CEI60419.1"/>
    </source>
</evidence>
<dbReference type="InterPro" id="IPR045518">
    <property type="entry name" value="2EXR"/>
</dbReference>
<sequence>MACQAFTFFGKLPPQIRIKIYIFAKPPRTVSLGLVKVSYDEWLAQCWESKPQGRFTWVRWDHLGDYLIRSITQIPALLYTCKESREELGNYGYKVTFAYTRSPGKRGPRMWFNYHRDALYLPLHHWTCDEPSYNPCKRDHESEKVIY</sequence>
<dbReference type="PANTHER" id="PTHR35910:SF6">
    <property type="entry name" value="2EXR DOMAIN-CONTAINING PROTEIN"/>
    <property type="match status" value="1"/>
</dbReference>
<dbReference type="PANTHER" id="PTHR35910">
    <property type="entry name" value="2EXR DOMAIN-CONTAINING PROTEIN"/>
    <property type="match status" value="1"/>
</dbReference>
<feature type="domain" description="2EXR" evidence="1">
    <location>
        <begin position="6"/>
        <end position="119"/>
    </location>
</feature>
<dbReference type="KEGG" id="fvn:FVRRES_04855"/>
<dbReference type="GeneID" id="37256494"/>
<evidence type="ECO:0000259" key="1">
    <source>
        <dbReference type="Pfam" id="PF20150"/>
    </source>
</evidence>
<organism evidence="2 3">
    <name type="scientific">Fusarium venenatum</name>
    <dbReference type="NCBI Taxonomy" id="56646"/>
    <lineage>
        <taxon>Eukaryota</taxon>
        <taxon>Fungi</taxon>
        <taxon>Dikarya</taxon>
        <taxon>Ascomycota</taxon>
        <taxon>Pezizomycotina</taxon>
        <taxon>Sordariomycetes</taxon>
        <taxon>Hypocreomycetidae</taxon>
        <taxon>Hypocreales</taxon>
        <taxon>Nectriaceae</taxon>
        <taxon>Fusarium</taxon>
    </lineage>
</organism>
<dbReference type="RefSeq" id="XP_025584139.1">
    <property type="nucleotide sequence ID" value="XM_025733210.2"/>
</dbReference>
<dbReference type="AlphaFoldDB" id="A0A2L2SVL6"/>
<name>A0A2L2SVL6_9HYPO</name>
<dbReference type="EMBL" id="LN649230">
    <property type="protein sequence ID" value="CEI60419.1"/>
    <property type="molecule type" value="Genomic_DNA"/>
</dbReference>
<keyword evidence="3" id="KW-1185">Reference proteome</keyword>
<proteinExistence type="predicted"/>
<dbReference type="Proteomes" id="UP000245910">
    <property type="component" value="Chromosome II"/>
</dbReference>